<feature type="compositionally biased region" description="Basic and acidic residues" evidence="7">
    <location>
        <begin position="714"/>
        <end position="731"/>
    </location>
</feature>
<dbReference type="InterPro" id="IPR050951">
    <property type="entry name" value="Retrovirus_Pol_polyprotein"/>
</dbReference>
<dbReference type="Gene3D" id="3.30.70.270">
    <property type="match status" value="1"/>
</dbReference>
<evidence type="ECO:0000256" key="3">
    <source>
        <dbReference type="ARBA" id="ARBA00022722"/>
    </source>
</evidence>
<evidence type="ECO:0000256" key="6">
    <source>
        <dbReference type="ARBA" id="ARBA00022918"/>
    </source>
</evidence>
<dbReference type="Gene3D" id="3.10.20.370">
    <property type="match status" value="1"/>
</dbReference>
<gene>
    <name evidence="9" type="ORF">Vbra_23196</name>
</gene>
<dbReference type="GO" id="GO:0015074">
    <property type="term" value="P:DNA integration"/>
    <property type="evidence" value="ECO:0007669"/>
    <property type="project" value="InterPro"/>
</dbReference>
<dbReference type="GO" id="GO:0004519">
    <property type="term" value="F:endonuclease activity"/>
    <property type="evidence" value="ECO:0007669"/>
    <property type="project" value="UniProtKB-KW"/>
</dbReference>
<dbReference type="InterPro" id="IPR041373">
    <property type="entry name" value="RT_RNaseH"/>
</dbReference>
<protein>
    <recommendedName>
        <fullName evidence="8">Integrase catalytic domain-containing protein</fullName>
    </recommendedName>
</protein>
<sequence length="1010" mass="112904">MKIKPAKCYFGYPEISLVGHRVSKEGIATEEEKIAAIENMQHTSMQTQKDIRAFLGMTGYYHKFVPAYAHIAAPLTELTKKDLKYTYSEHWTDECTTAFEVLKGLLCRAPILAYPDYTKPFILKTDASDVAIGAALTQRDEAVGIDRPVAYASRKLRGNEPTYAAQEREALAVINFIKYFRPYLYRVHFTVVTDHRSLQSLPKAYEKGNPRLLRWSVLLQHYSFSVIWKPGRENHLADALSRVQASHWDPLPRLQAPVTAQDMAPRLMASLAADEPSVVDLDTFREEQQKDPYISALILYLQSDSKDRTLPDDEALARQVELAGQMGHYDVIDGLLMRKPDRGRTPIPRAPRIVVPPSLRMLVFSNCHDSPLAGHMGVVRTIDRISNRFWWPTMNGDVATWVGCCPVCQAFRPHRKEKYPQMPLPIHEDAFSSVAVDFMGPYVETDRKNHYILVFVDQLTGWPEAVALPVADGESVAQAFVDLIVARHGCPRRLLSDRGSHFLNELVDAVCAIFRARRIFSSSYHPETNGQAESMVKNIKKVLSRYVASHRTDWDVLLPLILFSIRTARNEATGMSPFEALYGREARLPLDVMVAWEQPIVMRRNDYRKVLIQQLKAVQQKCRANRDAERDKRMRRSPPVPPREYKVGEKVWVTVGDPAKKGAAFAPRYTGPYRVVKQMENCPMVYVVRPAGEGATRSKPVHMRRMRPYLDLPLSDKNRPLFRYRPKDTHVGSEAGEGDGQPDGPAPQPPQSFPPQEDDGAGGSLGGGHGLAEDASADVPPPIDALPPADEQAAGPADPQVEEREEHLSVDVVPLDAVVADDAVGLPVAGSVEDPSPVEFEADAPSDPADLPSSLAASALDADSPPVDQPDPHTPGHQGDGLDHSHARPVDPPSSQDDSSSAIPPSYSSNRRQPSATLSPLDLNDDVYMEIEKPPIREIIRHTRTASHARYYVRREGRLPAWENESELSDQDALRAYETGMAFNDKRQKRARRAITAAPRPMQLRSRKGR</sequence>
<evidence type="ECO:0000313" key="10">
    <source>
        <dbReference type="Proteomes" id="UP000041254"/>
    </source>
</evidence>
<dbReference type="VEuPathDB" id="CryptoDB:Vbra_23196"/>
<dbReference type="InterPro" id="IPR043128">
    <property type="entry name" value="Rev_trsase/Diguanyl_cyclase"/>
</dbReference>
<dbReference type="GO" id="GO:0003964">
    <property type="term" value="F:RNA-directed DNA polymerase activity"/>
    <property type="evidence" value="ECO:0007669"/>
    <property type="project" value="UniProtKB-KW"/>
</dbReference>
<reference evidence="9" key="1">
    <citation type="submission" date="2014-11" db="EMBL/GenBank/DDBJ databases">
        <authorList>
            <person name="Zhu J."/>
            <person name="Qi W."/>
            <person name="Song R."/>
        </authorList>
    </citation>
    <scope>NUCLEOTIDE SEQUENCE [LARGE SCALE GENOMIC DNA]</scope>
</reference>
<feature type="compositionally biased region" description="Low complexity" evidence="7">
    <location>
        <begin position="843"/>
        <end position="866"/>
    </location>
</feature>
<keyword evidence="1" id="KW-0808">Transferase</keyword>
<dbReference type="PANTHER" id="PTHR37984:SF5">
    <property type="entry name" value="PROTEIN NYNRIN-LIKE"/>
    <property type="match status" value="1"/>
</dbReference>
<keyword evidence="6" id="KW-0695">RNA-directed DNA polymerase</keyword>
<dbReference type="InParanoid" id="A0A0G4GU44"/>
<evidence type="ECO:0000259" key="8">
    <source>
        <dbReference type="PROSITE" id="PS50994"/>
    </source>
</evidence>
<dbReference type="InterPro" id="IPR012337">
    <property type="entry name" value="RNaseH-like_sf"/>
</dbReference>
<keyword evidence="2" id="KW-0548">Nucleotidyltransferase</keyword>
<dbReference type="Gene3D" id="3.30.420.10">
    <property type="entry name" value="Ribonuclease H-like superfamily/Ribonuclease H"/>
    <property type="match status" value="1"/>
</dbReference>
<dbReference type="InterPro" id="IPR001584">
    <property type="entry name" value="Integrase_cat-core"/>
</dbReference>
<evidence type="ECO:0000313" key="9">
    <source>
        <dbReference type="EMBL" id="CEM34297.1"/>
    </source>
</evidence>
<evidence type="ECO:0000256" key="4">
    <source>
        <dbReference type="ARBA" id="ARBA00022759"/>
    </source>
</evidence>
<feature type="region of interest" description="Disordered" evidence="7">
    <location>
        <begin position="712"/>
        <end position="813"/>
    </location>
</feature>
<proteinExistence type="predicted"/>
<dbReference type="FunFam" id="3.10.20.370:FF:000001">
    <property type="entry name" value="Retrovirus-related Pol polyprotein from transposon 17.6-like protein"/>
    <property type="match status" value="1"/>
</dbReference>
<feature type="compositionally biased region" description="Gly residues" evidence="7">
    <location>
        <begin position="761"/>
        <end position="770"/>
    </location>
</feature>
<evidence type="ECO:0000256" key="1">
    <source>
        <dbReference type="ARBA" id="ARBA00022679"/>
    </source>
</evidence>
<dbReference type="FunFam" id="3.30.420.10:FF:000032">
    <property type="entry name" value="Retrovirus-related Pol polyprotein from transposon 297-like Protein"/>
    <property type="match status" value="1"/>
</dbReference>
<feature type="compositionally biased region" description="Basic and acidic residues" evidence="7">
    <location>
        <begin position="880"/>
        <end position="889"/>
    </location>
</feature>
<dbReference type="PROSITE" id="PS50994">
    <property type="entry name" value="INTEGRASE"/>
    <property type="match status" value="1"/>
</dbReference>
<feature type="region of interest" description="Disordered" evidence="7">
    <location>
        <begin position="826"/>
        <end position="925"/>
    </location>
</feature>
<dbReference type="Gene3D" id="1.10.340.70">
    <property type="match status" value="1"/>
</dbReference>
<feature type="compositionally biased region" description="Pro residues" evidence="7">
    <location>
        <begin position="744"/>
        <end position="753"/>
    </location>
</feature>
<keyword evidence="3" id="KW-0540">Nuclease</keyword>
<dbReference type="InterPro" id="IPR036397">
    <property type="entry name" value="RNaseH_sf"/>
</dbReference>
<dbReference type="InterPro" id="IPR043502">
    <property type="entry name" value="DNA/RNA_pol_sf"/>
</dbReference>
<accession>A0A0G4GU44</accession>
<dbReference type="Pfam" id="PF17917">
    <property type="entry name" value="RT_RNaseH"/>
    <property type="match status" value="1"/>
</dbReference>
<dbReference type="CDD" id="cd09274">
    <property type="entry name" value="RNase_HI_RT_Ty3"/>
    <property type="match status" value="1"/>
</dbReference>
<dbReference type="OMA" id="AWENESE"/>
<dbReference type="PhylomeDB" id="A0A0G4GU44"/>
<feature type="domain" description="Integrase catalytic" evidence="8">
    <location>
        <begin position="419"/>
        <end position="585"/>
    </location>
</feature>
<organism evidence="9 10">
    <name type="scientific">Vitrella brassicaformis (strain CCMP3155)</name>
    <dbReference type="NCBI Taxonomy" id="1169540"/>
    <lineage>
        <taxon>Eukaryota</taxon>
        <taxon>Sar</taxon>
        <taxon>Alveolata</taxon>
        <taxon>Colpodellida</taxon>
        <taxon>Vitrellaceae</taxon>
        <taxon>Vitrella</taxon>
    </lineage>
</organism>
<evidence type="ECO:0000256" key="7">
    <source>
        <dbReference type="SAM" id="MobiDB-lite"/>
    </source>
</evidence>
<dbReference type="SUPFAM" id="SSF56672">
    <property type="entry name" value="DNA/RNA polymerases"/>
    <property type="match status" value="1"/>
</dbReference>
<feature type="compositionally biased region" description="Low complexity" evidence="7">
    <location>
        <begin position="893"/>
        <end position="909"/>
    </location>
</feature>
<dbReference type="FunFam" id="3.30.70.270:FF:000020">
    <property type="entry name" value="Transposon Tf2-6 polyprotein-like Protein"/>
    <property type="match status" value="1"/>
</dbReference>
<keyword evidence="5" id="KW-0378">Hydrolase</keyword>
<dbReference type="GO" id="GO:0003676">
    <property type="term" value="F:nucleic acid binding"/>
    <property type="evidence" value="ECO:0007669"/>
    <property type="project" value="InterPro"/>
</dbReference>
<dbReference type="InterPro" id="IPR041588">
    <property type="entry name" value="Integrase_H2C2"/>
</dbReference>
<dbReference type="STRING" id="1169540.A0A0G4GU44"/>
<keyword evidence="4" id="KW-0255">Endonuclease</keyword>
<name>A0A0G4GU44_VITBC</name>
<dbReference type="Proteomes" id="UP000041254">
    <property type="component" value="Unassembled WGS sequence"/>
</dbReference>
<dbReference type="FunFam" id="1.10.340.70:FF:000001">
    <property type="entry name" value="Retrovirus-related Pol polyprotein from transposon gypsy-like Protein"/>
    <property type="match status" value="1"/>
</dbReference>
<dbReference type="OrthoDB" id="440387at2759"/>
<dbReference type="EMBL" id="CDMY01000818">
    <property type="protein sequence ID" value="CEM34297.1"/>
    <property type="molecule type" value="Genomic_DNA"/>
</dbReference>
<evidence type="ECO:0000256" key="2">
    <source>
        <dbReference type="ARBA" id="ARBA00022695"/>
    </source>
</evidence>
<dbReference type="PANTHER" id="PTHR37984">
    <property type="entry name" value="PROTEIN CBG26694"/>
    <property type="match status" value="1"/>
</dbReference>
<evidence type="ECO:0000256" key="5">
    <source>
        <dbReference type="ARBA" id="ARBA00022801"/>
    </source>
</evidence>
<keyword evidence="10" id="KW-1185">Reference proteome</keyword>
<dbReference type="Pfam" id="PF17921">
    <property type="entry name" value="Integrase_H2C2"/>
    <property type="match status" value="1"/>
</dbReference>
<dbReference type="AlphaFoldDB" id="A0A0G4GU44"/>
<dbReference type="Pfam" id="PF00665">
    <property type="entry name" value="rve"/>
    <property type="match status" value="1"/>
</dbReference>
<dbReference type="SUPFAM" id="SSF53098">
    <property type="entry name" value="Ribonuclease H-like"/>
    <property type="match status" value="1"/>
</dbReference>
<dbReference type="GO" id="GO:0016787">
    <property type="term" value="F:hydrolase activity"/>
    <property type="evidence" value="ECO:0007669"/>
    <property type="project" value="UniProtKB-KW"/>
</dbReference>